<dbReference type="PANTHER" id="PTHR46830">
    <property type="entry name" value="TRANSFERASE, PUTATIVE-RELATED"/>
    <property type="match status" value="1"/>
</dbReference>
<dbReference type="EMBL" id="JAWDGP010004170">
    <property type="protein sequence ID" value="KAK3767248.1"/>
    <property type="molecule type" value="Genomic_DNA"/>
</dbReference>
<reference evidence="1" key="1">
    <citation type="journal article" date="2023" name="G3 (Bethesda)">
        <title>A reference genome for the long-term kleptoplast-retaining sea slug Elysia crispata morphotype clarki.</title>
        <authorList>
            <person name="Eastman K.E."/>
            <person name="Pendleton A.L."/>
            <person name="Shaikh M.A."/>
            <person name="Suttiyut T."/>
            <person name="Ogas R."/>
            <person name="Tomko P."/>
            <person name="Gavelis G."/>
            <person name="Widhalm J.R."/>
            <person name="Wisecaver J.H."/>
        </authorList>
    </citation>
    <scope>NUCLEOTIDE SEQUENCE</scope>
    <source>
        <strain evidence="1">ECLA1</strain>
    </source>
</reference>
<sequence length="553" mass="63065">MGRDTKLIKTVLSVVVPSLLLALLAFQVHRCKNIMILRNPYLLEQLTPNSDLIWNSLSGKTPFLKDTFKAEAQGIETNLDPLDSKYRHKSVLIEKHPPFIVHYLWCIDGHFELNHYISVLSTVYFLQPDELIIHYRVKPRADPQGYWRWLEDLQRDVIFLSLKPLQDDSSCHYDIDKVGSHFPDHSGVFILGDVVITNLSRSSLVHHHTSPNEQNDKFKVKQDKNERKHQLFVVSSLEPYQVADINEHFVLRCPSLSDIYDRNHPIIENCVSFNKYLVSEEILQINTAFYRFLRKLLYGSEDAIQGKKLSSVQIPNTVHVILQDGVKELTPLHYVSIKSAFLKGEIHSLYIHSSIPPTGVLWDRLNNKDNLNVKYIKSEASAHTNVKHPYMMYALYTLLQHGGVFHFGDVVFVSPIPEETRSAGAIVSPHYSQYRLKHRSMNTDIIAGSRGSDFIEAMLAMVSQEKSAFPGSRVDDIASHIVEQIPESVALDGKLTSHQVCYETHCELEGGHAPPQQAYTTRLRWKGEGPKSLDELKDIQGPSRSDLVFIIDS</sequence>
<dbReference type="AlphaFoldDB" id="A0AAE1DF85"/>
<protein>
    <submittedName>
        <fullName evidence="1">Uncharacterized protein</fullName>
    </submittedName>
</protein>
<evidence type="ECO:0000313" key="2">
    <source>
        <dbReference type="Proteomes" id="UP001283361"/>
    </source>
</evidence>
<dbReference type="PANTHER" id="PTHR46830:SF1">
    <property type="entry name" value="ALPHA-1,4-N-ACETYLGLUCOSAMINYLTRANSFERASE"/>
    <property type="match status" value="1"/>
</dbReference>
<gene>
    <name evidence="1" type="ORF">RRG08_018115</name>
</gene>
<accession>A0AAE1DF85</accession>
<name>A0AAE1DF85_9GAST</name>
<keyword evidence="2" id="KW-1185">Reference proteome</keyword>
<organism evidence="1 2">
    <name type="scientific">Elysia crispata</name>
    <name type="common">lettuce slug</name>
    <dbReference type="NCBI Taxonomy" id="231223"/>
    <lineage>
        <taxon>Eukaryota</taxon>
        <taxon>Metazoa</taxon>
        <taxon>Spiralia</taxon>
        <taxon>Lophotrochozoa</taxon>
        <taxon>Mollusca</taxon>
        <taxon>Gastropoda</taxon>
        <taxon>Heterobranchia</taxon>
        <taxon>Euthyneura</taxon>
        <taxon>Panpulmonata</taxon>
        <taxon>Sacoglossa</taxon>
        <taxon>Placobranchoidea</taxon>
        <taxon>Plakobranchidae</taxon>
        <taxon>Elysia</taxon>
    </lineage>
</organism>
<dbReference type="Proteomes" id="UP001283361">
    <property type="component" value="Unassembled WGS sequence"/>
</dbReference>
<comment type="caution">
    <text evidence="1">The sequence shown here is derived from an EMBL/GenBank/DDBJ whole genome shotgun (WGS) entry which is preliminary data.</text>
</comment>
<evidence type="ECO:0000313" key="1">
    <source>
        <dbReference type="EMBL" id="KAK3767248.1"/>
    </source>
</evidence>
<proteinExistence type="predicted"/>